<comment type="caution">
    <text evidence="2">The sequence shown here is derived from an EMBL/GenBank/DDBJ whole genome shotgun (WGS) entry which is preliminary data.</text>
</comment>
<accession>A0A544YWU4</accession>
<evidence type="ECO:0000313" key="2">
    <source>
        <dbReference type="EMBL" id="TQS21225.1"/>
    </source>
</evidence>
<dbReference type="EMBL" id="VIRM01000012">
    <property type="protein sequence ID" value="TQS21225.1"/>
    <property type="molecule type" value="Genomic_DNA"/>
</dbReference>
<dbReference type="AlphaFoldDB" id="A0A544YWU4"/>
<sequence>MTLFAAIDDEIRDARDRARRRDQLTRQRATLLTQIEEVRGMLAELEQQLAKEDRDVAKLEQGGFTAFLAGLTGDKEERLARERAEAAAVRQRVTGQRTRLEWLTGDLRTTDQALAELGNPHQELEVLLARKERMLVESGDPRGRELADIAARLANLGADLREHQEAQQAGAAAGQAVGYVLRHLGGARGASTWDMFSSGGGFADMVEHGHLRQADEAAWHAQGALDRFSRELADIGVAAAPQLPKVDTRWFADVFFDNIITDAIKHQRITRTAEAVREVAEWVGAMVNQVSARCGELTRQQESLARRREELLSS</sequence>
<organism evidence="2 3">
    <name type="scientific">Microbispora hainanensis</name>
    <dbReference type="NCBI Taxonomy" id="568844"/>
    <lineage>
        <taxon>Bacteria</taxon>
        <taxon>Bacillati</taxon>
        <taxon>Actinomycetota</taxon>
        <taxon>Actinomycetes</taxon>
        <taxon>Streptosporangiales</taxon>
        <taxon>Streptosporangiaceae</taxon>
        <taxon>Microbispora</taxon>
    </lineage>
</organism>
<dbReference type="RefSeq" id="WP_142618941.1">
    <property type="nucleotide sequence ID" value="NZ_VIRM01000012.1"/>
</dbReference>
<gene>
    <name evidence="2" type="ORF">FLX08_12145</name>
</gene>
<protein>
    <submittedName>
        <fullName evidence="2">Uncharacterized protein</fullName>
    </submittedName>
</protein>
<evidence type="ECO:0000313" key="3">
    <source>
        <dbReference type="Proteomes" id="UP000316541"/>
    </source>
</evidence>
<feature type="coiled-coil region" evidence="1">
    <location>
        <begin position="28"/>
        <end position="62"/>
    </location>
</feature>
<keyword evidence="1" id="KW-0175">Coiled coil</keyword>
<proteinExistence type="predicted"/>
<evidence type="ECO:0000256" key="1">
    <source>
        <dbReference type="SAM" id="Coils"/>
    </source>
</evidence>
<dbReference type="Proteomes" id="UP000316541">
    <property type="component" value="Unassembled WGS sequence"/>
</dbReference>
<name>A0A544YWU4_9ACTN</name>
<reference evidence="2 3" key="1">
    <citation type="submission" date="2019-07" db="EMBL/GenBank/DDBJ databases">
        <title>Microbispora hainanensis DSM 45428.</title>
        <authorList>
            <person name="Thawai C."/>
        </authorList>
    </citation>
    <scope>NUCLEOTIDE SEQUENCE [LARGE SCALE GENOMIC DNA]</scope>
    <source>
        <strain evidence="2 3">DSM 45428</strain>
    </source>
</reference>